<dbReference type="InterPro" id="IPR013815">
    <property type="entry name" value="ATP_grasp_subdomain_1"/>
</dbReference>
<evidence type="ECO:0000256" key="6">
    <source>
        <dbReference type="ARBA" id="ARBA00022840"/>
    </source>
</evidence>
<evidence type="ECO:0000256" key="12">
    <source>
        <dbReference type="PIRSR" id="PIRSR039102-3"/>
    </source>
</evidence>
<keyword evidence="12" id="KW-0464">Manganese</keyword>
<keyword evidence="9 10" id="KW-0961">Cell wall biogenesis/degradation</keyword>
<dbReference type="UniPathway" id="UPA00219"/>
<dbReference type="PIRSF" id="PIRSF039102">
    <property type="entry name" value="Ddl/VanB"/>
    <property type="match status" value="1"/>
</dbReference>
<dbReference type="Gene3D" id="3.40.50.20">
    <property type="match status" value="1"/>
</dbReference>
<dbReference type="PROSITE" id="PS50975">
    <property type="entry name" value="ATP_GRASP"/>
    <property type="match status" value="1"/>
</dbReference>
<dbReference type="GO" id="GO:0005524">
    <property type="term" value="F:ATP binding"/>
    <property type="evidence" value="ECO:0007669"/>
    <property type="project" value="UniProtKB-UniRule"/>
</dbReference>
<feature type="active site" evidence="11">
    <location>
        <position position="274"/>
    </location>
</feature>
<sequence length="316" mass="35799">MRIGVLMGGISKEREISLRSGKRIVEALRRMGHLVDGIDVRADVIYNLTELRRYDVLFNILHGTFGEDGRMQAILDMVGVPYTGSGVETSVIAFDKYLCNLFVEDIVKVPEFVLTTIENAQEVIDNFHLPCVVKPRSEGSSIGTHICFDRYDLRKAVEEELRNYRFVLVQEYVKGQEVTISIIDINGQPVVLPILELRPKKLFYDYEAKYTDGLTEFVIPAELDENITKAVEDVALKIYKKLGCKHFARIDGIVKDGVFHFLEVNTLPGMTELSDLPMSAKAYGMSFEELVENIAREAYMNPATREWSGRVDVHPA</sequence>
<evidence type="ECO:0000256" key="8">
    <source>
        <dbReference type="ARBA" id="ARBA00022984"/>
    </source>
</evidence>
<dbReference type="InterPro" id="IPR011095">
    <property type="entry name" value="Dala_Dala_lig_C"/>
</dbReference>
<dbReference type="PROSITE" id="PS00844">
    <property type="entry name" value="DALA_DALA_LIGASE_2"/>
    <property type="match status" value="1"/>
</dbReference>
<evidence type="ECO:0000256" key="5">
    <source>
        <dbReference type="ARBA" id="ARBA00022741"/>
    </source>
</evidence>
<dbReference type="EC" id="6.3.2.4" evidence="10"/>
<dbReference type="InterPro" id="IPR011127">
    <property type="entry name" value="Dala_Dala_lig_N"/>
</dbReference>
<comment type="subcellular location">
    <subcellularLocation>
        <location evidence="1 10">Cytoplasm</location>
    </subcellularLocation>
</comment>
<feature type="binding site" evidence="12">
    <location>
        <position position="251"/>
    </location>
    <ligand>
        <name>Mg(2+)</name>
        <dbReference type="ChEBI" id="CHEBI:18420"/>
        <label>1</label>
    </ligand>
</feature>
<feature type="binding site" evidence="12">
    <location>
        <position position="265"/>
    </location>
    <ligand>
        <name>Mg(2+)</name>
        <dbReference type="ChEBI" id="CHEBI:18420"/>
        <label>2</label>
    </ligand>
</feature>
<dbReference type="PANTHER" id="PTHR23132">
    <property type="entry name" value="D-ALANINE--D-ALANINE LIGASE"/>
    <property type="match status" value="1"/>
</dbReference>
<dbReference type="GO" id="GO:0008360">
    <property type="term" value="P:regulation of cell shape"/>
    <property type="evidence" value="ECO:0007669"/>
    <property type="project" value="UniProtKB-KW"/>
</dbReference>
<keyword evidence="12" id="KW-0460">Magnesium</keyword>
<dbReference type="SUPFAM" id="SSF52440">
    <property type="entry name" value="PreATP-grasp domain"/>
    <property type="match status" value="1"/>
</dbReference>
<evidence type="ECO:0000256" key="11">
    <source>
        <dbReference type="PIRSR" id="PIRSR039102-1"/>
    </source>
</evidence>
<evidence type="ECO:0000256" key="9">
    <source>
        <dbReference type="ARBA" id="ARBA00023316"/>
    </source>
</evidence>
<dbReference type="GO" id="GO:0009252">
    <property type="term" value="P:peptidoglycan biosynthetic process"/>
    <property type="evidence" value="ECO:0007669"/>
    <property type="project" value="UniProtKB-UniRule"/>
</dbReference>
<dbReference type="AlphaFoldDB" id="A0A7C4W4C6"/>
<proteinExistence type="inferred from homology"/>
<dbReference type="HAMAP" id="MF_00047">
    <property type="entry name" value="Dala_Dala_lig"/>
    <property type="match status" value="1"/>
</dbReference>
<evidence type="ECO:0000256" key="1">
    <source>
        <dbReference type="ARBA" id="ARBA00004496"/>
    </source>
</evidence>
<feature type="active site" evidence="11">
    <location>
        <position position="140"/>
    </location>
</feature>
<dbReference type="SUPFAM" id="SSF56059">
    <property type="entry name" value="Glutathione synthetase ATP-binding domain-like"/>
    <property type="match status" value="1"/>
</dbReference>
<keyword evidence="4 10" id="KW-0436">Ligase</keyword>
<evidence type="ECO:0000256" key="4">
    <source>
        <dbReference type="ARBA" id="ARBA00022598"/>
    </source>
</evidence>
<dbReference type="PANTHER" id="PTHR23132:SF23">
    <property type="entry name" value="D-ALANINE--D-ALANINE LIGASE B"/>
    <property type="match status" value="1"/>
</dbReference>
<feature type="binding site" evidence="12">
    <location>
        <position position="263"/>
    </location>
    <ligand>
        <name>Mg(2+)</name>
        <dbReference type="ChEBI" id="CHEBI:18420"/>
        <label>2</label>
    </ligand>
</feature>
<comment type="catalytic activity">
    <reaction evidence="10">
        <text>2 D-alanine + ATP = D-alanyl-D-alanine + ADP + phosphate + H(+)</text>
        <dbReference type="Rhea" id="RHEA:11224"/>
        <dbReference type="ChEBI" id="CHEBI:15378"/>
        <dbReference type="ChEBI" id="CHEBI:30616"/>
        <dbReference type="ChEBI" id="CHEBI:43474"/>
        <dbReference type="ChEBI" id="CHEBI:57416"/>
        <dbReference type="ChEBI" id="CHEBI:57822"/>
        <dbReference type="ChEBI" id="CHEBI:456216"/>
        <dbReference type="EC" id="6.3.2.4"/>
    </reaction>
</comment>
<evidence type="ECO:0000313" key="15">
    <source>
        <dbReference type="EMBL" id="HGU40852.1"/>
    </source>
</evidence>
<feature type="active site" evidence="11">
    <location>
        <position position="13"/>
    </location>
</feature>
<dbReference type="Pfam" id="PF01820">
    <property type="entry name" value="Dala_Dala_lig_N"/>
    <property type="match status" value="1"/>
</dbReference>
<comment type="cofactor">
    <cofactor evidence="12">
        <name>Mg(2+)</name>
        <dbReference type="ChEBI" id="CHEBI:18420"/>
    </cofactor>
    <cofactor evidence="12">
        <name>Mn(2+)</name>
        <dbReference type="ChEBI" id="CHEBI:29035"/>
    </cofactor>
    <text evidence="12">Binds 2 magnesium or manganese ions per subunit.</text>
</comment>
<feature type="binding site" evidence="12">
    <location>
        <position position="263"/>
    </location>
    <ligand>
        <name>Mg(2+)</name>
        <dbReference type="ChEBI" id="CHEBI:18420"/>
        <label>1</label>
    </ligand>
</feature>
<keyword evidence="8 10" id="KW-0573">Peptidoglycan synthesis</keyword>
<keyword evidence="3 10" id="KW-0963">Cytoplasm</keyword>
<reference evidence="15" key="1">
    <citation type="journal article" date="2020" name="mSystems">
        <title>Genome- and Community-Level Interaction Insights into Carbon Utilization and Element Cycling Functions of Hydrothermarchaeota in Hydrothermal Sediment.</title>
        <authorList>
            <person name="Zhou Z."/>
            <person name="Liu Y."/>
            <person name="Xu W."/>
            <person name="Pan J."/>
            <person name="Luo Z.H."/>
            <person name="Li M."/>
        </authorList>
    </citation>
    <scope>NUCLEOTIDE SEQUENCE [LARGE SCALE GENOMIC DNA]</scope>
    <source>
        <strain evidence="15">SpSt-609</strain>
    </source>
</reference>
<dbReference type="NCBIfam" id="TIGR01205">
    <property type="entry name" value="D_ala_D_alaTIGR"/>
    <property type="match status" value="1"/>
</dbReference>
<evidence type="ECO:0000256" key="13">
    <source>
        <dbReference type="PROSITE-ProRule" id="PRU00409"/>
    </source>
</evidence>
<evidence type="ECO:0000259" key="14">
    <source>
        <dbReference type="PROSITE" id="PS50975"/>
    </source>
</evidence>
<dbReference type="PROSITE" id="PS00843">
    <property type="entry name" value="DALA_DALA_LIGASE_1"/>
    <property type="match status" value="1"/>
</dbReference>
<comment type="similarity">
    <text evidence="2 10">Belongs to the D-alanine--D-alanine ligase family.</text>
</comment>
<evidence type="ECO:0000256" key="2">
    <source>
        <dbReference type="ARBA" id="ARBA00010871"/>
    </source>
</evidence>
<dbReference type="Gene3D" id="3.30.470.20">
    <property type="entry name" value="ATP-grasp fold, B domain"/>
    <property type="match status" value="1"/>
</dbReference>
<dbReference type="NCBIfam" id="NF011169">
    <property type="entry name" value="PRK14571.1"/>
    <property type="match status" value="1"/>
</dbReference>
<name>A0A7C4W4C6_9BACT</name>
<organism evidence="15">
    <name type="scientific">Fervidobacterium thailandense</name>
    <dbReference type="NCBI Taxonomy" id="1008305"/>
    <lineage>
        <taxon>Bacteria</taxon>
        <taxon>Thermotogati</taxon>
        <taxon>Thermotogota</taxon>
        <taxon>Thermotogae</taxon>
        <taxon>Thermotogales</taxon>
        <taxon>Fervidobacteriaceae</taxon>
        <taxon>Fervidobacterium</taxon>
    </lineage>
</organism>
<dbReference type="NCBIfam" id="NF002378">
    <property type="entry name" value="PRK01372.1"/>
    <property type="match status" value="1"/>
</dbReference>
<dbReference type="GO" id="GO:0071555">
    <property type="term" value="P:cell wall organization"/>
    <property type="evidence" value="ECO:0007669"/>
    <property type="project" value="UniProtKB-KW"/>
</dbReference>
<feature type="domain" description="ATP-grasp" evidence="14">
    <location>
        <begin position="98"/>
        <end position="296"/>
    </location>
</feature>
<dbReference type="InterPro" id="IPR016185">
    <property type="entry name" value="PreATP-grasp_dom_sf"/>
</dbReference>
<dbReference type="InterPro" id="IPR000291">
    <property type="entry name" value="D-Ala_lig_Van_CS"/>
</dbReference>
<dbReference type="Pfam" id="PF07478">
    <property type="entry name" value="Dala_Dala_lig_C"/>
    <property type="match status" value="1"/>
</dbReference>
<keyword evidence="6 13" id="KW-0067">ATP-binding</keyword>
<dbReference type="InterPro" id="IPR005905">
    <property type="entry name" value="D_ala_D_ala"/>
</dbReference>
<protein>
    <recommendedName>
        <fullName evidence="10">D-alanine--D-alanine ligase</fullName>
        <ecNumber evidence="10">6.3.2.4</ecNumber>
    </recommendedName>
    <alternativeName>
        <fullName evidence="10">D-Ala-D-Ala ligase</fullName>
    </alternativeName>
    <alternativeName>
        <fullName evidence="10">D-alanylalanine synthetase</fullName>
    </alternativeName>
</protein>
<dbReference type="GO" id="GO:0046872">
    <property type="term" value="F:metal ion binding"/>
    <property type="evidence" value="ECO:0007669"/>
    <property type="project" value="UniProtKB-KW"/>
</dbReference>
<gene>
    <name evidence="10" type="primary">ddl</name>
    <name evidence="15" type="ORF">ENT77_06605</name>
</gene>
<dbReference type="Gene3D" id="3.30.1490.20">
    <property type="entry name" value="ATP-grasp fold, A domain"/>
    <property type="match status" value="1"/>
</dbReference>
<dbReference type="GO" id="GO:0008716">
    <property type="term" value="F:D-alanine-D-alanine ligase activity"/>
    <property type="evidence" value="ECO:0007669"/>
    <property type="project" value="UniProtKB-UniRule"/>
</dbReference>
<dbReference type="GO" id="GO:0005737">
    <property type="term" value="C:cytoplasm"/>
    <property type="evidence" value="ECO:0007669"/>
    <property type="project" value="UniProtKB-SubCell"/>
</dbReference>
<evidence type="ECO:0000256" key="3">
    <source>
        <dbReference type="ARBA" id="ARBA00022490"/>
    </source>
</evidence>
<accession>A0A7C4W4C6</accession>
<evidence type="ECO:0000256" key="7">
    <source>
        <dbReference type="ARBA" id="ARBA00022960"/>
    </source>
</evidence>
<comment type="caution">
    <text evidence="15">The sequence shown here is derived from an EMBL/GenBank/DDBJ whole genome shotgun (WGS) entry which is preliminary data.</text>
</comment>
<comment type="pathway">
    <text evidence="10">Cell wall biogenesis; peptidoglycan biosynthesis.</text>
</comment>
<evidence type="ECO:0000256" key="10">
    <source>
        <dbReference type="HAMAP-Rule" id="MF_00047"/>
    </source>
</evidence>
<keyword evidence="12" id="KW-0479">Metal-binding</keyword>
<keyword evidence="7 10" id="KW-0133">Cell shape</keyword>
<dbReference type="InterPro" id="IPR011761">
    <property type="entry name" value="ATP-grasp"/>
</dbReference>
<keyword evidence="5 13" id="KW-0547">Nucleotide-binding</keyword>
<dbReference type="EMBL" id="DSZY01000030">
    <property type="protein sequence ID" value="HGU40852.1"/>
    <property type="molecule type" value="Genomic_DNA"/>
</dbReference>
<comment type="function">
    <text evidence="10">Cell wall formation.</text>
</comment>